<comment type="caution">
    <text evidence="2">The sequence shown here is derived from an EMBL/GenBank/DDBJ whole genome shotgun (WGS) entry which is preliminary data.</text>
</comment>
<sequence length="175" mass="19524">MEVIDGRGISCGNEVYFDYVDGEVVITMYRDVPGVRMDVRAPNVIKAFSKEDWVVIQAFLMRLFWPTLAGKHEKVEGVFSDLIDVLAGGDPEVSDDGDDGHEEEERVRVENEISIFHNQRINSSVSANTRGEPIFPGKGLPSMTKAKESELEEGKEKEKNGKENNESDSETETSP</sequence>
<name>A0A0F9NSE9_9ZZZZ</name>
<feature type="compositionally biased region" description="Acidic residues" evidence="1">
    <location>
        <begin position="166"/>
        <end position="175"/>
    </location>
</feature>
<dbReference type="EMBL" id="LAZR01003064">
    <property type="protein sequence ID" value="KKN22420.1"/>
    <property type="molecule type" value="Genomic_DNA"/>
</dbReference>
<gene>
    <name evidence="2" type="ORF">LCGC14_0915440</name>
</gene>
<feature type="region of interest" description="Disordered" evidence="1">
    <location>
        <begin position="121"/>
        <end position="175"/>
    </location>
</feature>
<organism evidence="2">
    <name type="scientific">marine sediment metagenome</name>
    <dbReference type="NCBI Taxonomy" id="412755"/>
    <lineage>
        <taxon>unclassified sequences</taxon>
        <taxon>metagenomes</taxon>
        <taxon>ecological metagenomes</taxon>
    </lineage>
</organism>
<accession>A0A0F9NSE9</accession>
<feature type="compositionally biased region" description="Basic and acidic residues" evidence="1">
    <location>
        <begin position="145"/>
        <end position="165"/>
    </location>
</feature>
<proteinExistence type="predicted"/>
<evidence type="ECO:0000256" key="1">
    <source>
        <dbReference type="SAM" id="MobiDB-lite"/>
    </source>
</evidence>
<dbReference type="AlphaFoldDB" id="A0A0F9NSE9"/>
<evidence type="ECO:0000313" key="2">
    <source>
        <dbReference type="EMBL" id="KKN22420.1"/>
    </source>
</evidence>
<reference evidence="2" key="1">
    <citation type="journal article" date="2015" name="Nature">
        <title>Complex archaea that bridge the gap between prokaryotes and eukaryotes.</title>
        <authorList>
            <person name="Spang A."/>
            <person name="Saw J.H."/>
            <person name="Jorgensen S.L."/>
            <person name="Zaremba-Niedzwiedzka K."/>
            <person name="Martijn J."/>
            <person name="Lind A.E."/>
            <person name="van Eijk R."/>
            <person name="Schleper C."/>
            <person name="Guy L."/>
            <person name="Ettema T.J."/>
        </authorList>
    </citation>
    <scope>NUCLEOTIDE SEQUENCE</scope>
</reference>
<protein>
    <submittedName>
        <fullName evidence="2">Uncharacterized protein</fullName>
    </submittedName>
</protein>